<evidence type="ECO:0000313" key="2">
    <source>
        <dbReference type="Proteomes" id="UP000053237"/>
    </source>
</evidence>
<comment type="caution">
    <text evidence="1">The sequence shown here is derived from an EMBL/GenBank/DDBJ whole genome shotgun (WGS) entry which is preliminary data.</text>
</comment>
<gene>
    <name evidence="1" type="ORF">BN9_055800</name>
</gene>
<reference evidence="1 2" key="1">
    <citation type="submission" date="2012-05" db="EMBL/GenBank/DDBJ databases">
        <title>Recombination and specialization in a pathogen metapopulation.</title>
        <authorList>
            <person name="Gardiner A."/>
            <person name="Kemen E."/>
            <person name="Schultz-Larsen T."/>
            <person name="MacLean D."/>
            <person name="Van Oosterhout C."/>
            <person name="Jones J.D.G."/>
        </authorList>
    </citation>
    <scope>NUCLEOTIDE SEQUENCE [LARGE SCALE GENOMIC DNA]</scope>
    <source>
        <strain evidence="1 2">Ac Nc2</strain>
    </source>
</reference>
<name>A0A024GEJ0_9STRA</name>
<evidence type="ECO:0000313" key="1">
    <source>
        <dbReference type="EMBL" id="CCI44756.1"/>
    </source>
</evidence>
<dbReference type="AlphaFoldDB" id="A0A024GEJ0"/>
<protein>
    <submittedName>
        <fullName evidence="1">Uncharacterized protein</fullName>
    </submittedName>
</protein>
<proteinExistence type="predicted"/>
<dbReference type="Proteomes" id="UP000053237">
    <property type="component" value="Unassembled WGS sequence"/>
</dbReference>
<dbReference type="EMBL" id="CAIX01000078">
    <property type="protein sequence ID" value="CCI44756.1"/>
    <property type="molecule type" value="Genomic_DNA"/>
</dbReference>
<dbReference type="InParanoid" id="A0A024GEJ0"/>
<accession>A0A024GEJ0</accession>
<sequence>MHERLLISFYSIEFSNSLDLRSCSSSYNRELDNQNIQFGTYGQFDAHCSHSNQTISQLFSNWRRDRSSEQIVCTPDASSRPHDKQDDIGRNTCFSIRIS</sequence>
<organism evidence="1 2">
    <name type="scientific">Albugo candida</name>
    <dbReference type="NCBI Taxonomy" id="65357"/>
    <lineage>
        <taxon>Eukaryota</taxon>
        <taxon>Sar</taxon>
        <taxon>Stramenopiles</taxon>
        <taxon>Oomycota</taxon>
        <taxon>Peronosporomycetes</taxon>
        <taxon>Albuginales</taxon>
        <taxon>Albuginaceae</taxon>
        <taxon>Albugo</taxon>
    </lineage>
</organism>
<keyword evidence="2" id="KW-1185">Reference proteome</keyword>